<dbReference type="InterPro" id="IPR003914">
    <property type="entry name" value="Rabaptin"/>
</dbReference>
<dbReference type="GO" id="GO:0015031">
    <property type="term" value="P:protein transport"/>
    <property type="evidence" value="ECO:0007669"/>
    <property type="project" value="UniProtKB-KW"/>
</dbReference>
<feature type="coiled-coil region" evidence="15">
    <location>
        <begin position="39"/>
        <end position="101"/>
    </location>
</feature>
<evidence type="ECO:0000256" key="12">
    <source>
        <dbReference type="ARBA" id="ARBA00022927"/>
    </source>
</evidence>
<dbReference type="InterPro" id="IPR001841">
    <property type="entry name" value="Znf_RING"/>
</dbReference>
<dbReference type="Pfam" id="PF03528">
    <property type="entry name" value="Rabaptin"/>
    <property type="match status" value="1"/>
</dbReference>
<dbReference type="Gene3D" id="3.30.40.10">
    <property type="entry name" value="Zinc/RING finger domain, C3HC4 (zinc finger)"/>
    <property type="match status" value="1"/>
</dbReference>
<sequence>MHLVYEPVISTKMCESGEPNNAIIVDTIGDESGDHSDILQQLQSKISELETEKKEFGSQRAKMRTLILQNEAEKVRLHSEVEELRRQLAVTDLNSKNYLEEEKRKCFEQIASLERLLHETVDESTDSQNRMELELKHLQACNERLELELAEFRKAPMAANEERHQERDRSDPPPIQIFTQATKTFARKVLSELGADSSSTSGKDSLEDSMRKAQEDAEVLRSLVIPLEEEIEALKEKLREAHEELQKYTGIQHESGSSRKVNHAKDIVPNLVNAEQESLIMMSPAQEKGASLEKQITPEGEATGKDLEVFLSGGSTAVPLSLNTCNMCLNYETGLQKSQQRVKELEKALEISEKNVKRAKDDLSREHTFRQEMEVKWNEKKEQHKMQVIELQKKITSAESSLHDLHQTYTQTYQDVTQQLSRLEPERIEIKREMDRLQAENEKLVGKHAEHSQILQNQIIDLPSNVEALQVLLLQRHEDLIAAKVCAETQQIEADLLREELQIQQKQNAILMSDNQQYQKLVQKSEADKQRIHNLQIAEKQALEKIKDLKLKLDEALQNHTQLEEKLKKQQNRVTSLQHDLDTSEQVQKDFVRLSQSLQVQLESFRQPNTQVRWQHDEDVDECPSCHSSFGSSSRKPHCRHCGRVFCHNCLSHQVPSGPQQRLSRVCDVCHTLLVPNTAPYFSTEPPSTPD</sequence>
<dbReference type="FunFam" id="1.20.5.730:FF:000005">
    <property type="entry name" value="RABaptiN (Rab effector)"/>
    <property type="match status" value="1"/>
</dbReference>
<keyword evidence="19" id="KW-1185">Reference proteome</keyword>
<evidence type="ECO:0000256" key="14">
    <source>
        <dbReference type="PROSITE-ProRule" id="PRU00175"/>
    </source>
</evidence>
<keyword evidence="5" id="KW-0963">Cytoplasm</keyword>
<keyword evidence="13 15" id="KW-0175">Coiled coil</keyword>
<keyword evidence="6" id="KW-0597">Phosphoprotein</keyword>
<dbReference type="SMART" id="SM00064">
    <property type="entry name" value="FYVE"/>
    <property type="match status" value="1"/>
</dbReference>
<dbReference type="AlphaFoldDB" id="A0A6J1SNG5"/>
<dbReference type="PANTHER" id="PTHR31179:SF7">
    <property type="entry name" value="FYVE-TYPE DOMAIN-CONTAINING PROTEIN"/>
    <property type="match status" value="1"/>
</dbReference>
<dbReference type="InterPro" id="IPR018514">
    <property type="entry name" value="Rabaptin_CC"/>
</dbReference>
<feature type="coiled-coil region" evidence="15">
    <location>
        <begin position="328"/>
        <end position="447"/>
    </location>
</feature>
<dbReference type="Pfam" id="PF09311">
    <property type="entry name" value="Rab5-bind"/>
    <property type="match status" value="1"/>
</dbReference>
<evidence type="ECO:0000256" key="3">
    <source>
        <dbReference type="ARBA" id="ARBA00006603"/>
    </source>
</evidence>
<evidence type="ECO:0000313" key="19">
    <source>
        <dbReference type="Proteomes" id="UP000504606"/>
    </source>
</evidence>
<feature type="domain" description="FYVE-type" evidence="18">
    <location>
        <begin position="617"/>
        <end position="675"/>
    </location>
</feature>
<evidence type="ECO:0000256" key="11">
    <source>
        <dbReference type="ARBA" id="ARBA00022833"/>
    </source>
</evidence>
<keyword evidence="4" id="KW-0813">Transport</keyword>
<gene>
    <name evidence="20" type="primary">LOC113208183</name>
</gene>
<dbReference type="RefSeq" id="XP_026280860.1">
    <property type="nucleotide sequence ID" value="XM_026425075.2"/>
</dbReference>
<dbReference type="InterPro" id="IPR000306">
    <property type="entry name" value="Znf_FYVE"/>
</dbReference>
<dbReference type="InterPro" id="IPR015390">
    <property type="entry name" value="Rabaptin_Rab5-bd_dom"/>
</dbReference>
<dbReference type="PROSITE" id="PS50178">
    <property type="entry name" value="ZF_FYVE"/>
    <property type="match status" value="1"/>
</dbReference>
<evidence type="ECO:0000256" key="15">
    <source>
        <dbReference type="SAM" id="Coils"/>
    </source>
</evidence>
<accession>A0A6J1SNG5</accession>
<evidence type="ECO:0000256" key="10">
    <source>
        <dbReference type="ARBA" id="ARBA00022771"/>
    </source>
</evidence>
<dbReference type="SUPFAM" id="SSF57903">
    <property type="entry name" value="FYVE/PHD zinc finger"/>
    <property type="match status" value="1"/>
</dbReference>
<name>A0A6J1SNG5_FRAOC</name>
<dbReference type="GO" id="GO:0006897">
    <property type="term" value="P:endocytosis"/>
    <property type="evidence" value="ECO:0007669"/>
    <property type="project" value="UniProtKB-KW"/>
</dbReference>
<dbReference type="GeneID" id="113208183"/>
<evidence type="ECO:0000256" key="9">
    <source>
        <dbReference type="ARBA" id="ARBA00022753"/>
    </source>
</evidence>
<keyword evidence="7" id="KW-0254">Endocytosis</keyword>
<comment type="similarity">
    <text evidence="3">Belongs to the rabaptin family.</text>
</comment>
<evidence type="ECO:0000256" key="8">
    <source>
        <dbReference type="ARBA" id="ARBA00022723"/>
    </source>
</evidence>
<dbReference type="GO" id="GO:0005769">
    <property type="term" value="C:early endosome"/>
    <property type="evidence" value="ECO:0007669"/>
    <property type="project" value="UniProtKB-SubCell"/>
</dbReference>
<organism evidence="19 20">
    <name type="scientific">Frankliniella occidentalis</name>
    <name type="common">Western flower thrips</name>
    <name type="synonym">Euthrips occidentalis</name>
    <dbReference type="NCBI Taxonomy" id="133901"/>
    <lineage>
        <taxon>Eukaryota</taxon>
        <taxon>Metazoa</taxon>
        <taxon>Ecdysozoa</taxon>
        <taxon>Arthropoda</taxon>
        <taxon>Hexapoda</taxon>
        <taxon>Insecta</taxon>
        <taxon>Pterygota</taxon>
        <taxon>Neoptera</taxon>
        <taxon>Paraneoptera</taxon>
        <taxon>Thysanoptera</taxon>
        <taxon>Terebrantia</taxon>
        <taxon>Thripoidea</taxon>
        <taxon>Thripidae</taxon>
        <taxon>Frankliniella</taxon>
    </lineage>
</organism>
<evidence type="ECO:0000259" key="18">
    <source>
        <dbReference type="PROSITE" id="PS50178"/>
    </source>
</evidence>
<feature type="coiled-coil region" evidence="15">
    <location>
        <begin position="532"/>
        <end position="587"/>
    </location>
</feature>
<comment type="subcellular location">
    <subcellularLocation>
        <location evidence="2">Cytoplasm</location>
    </subcellularLocation>
    <subcellularLocation>
        <location evidence="1">Early endosome</location>
    </subcellularLocation>
</comment>
<keyword evidence="8" id="KW-0479">Metal-binding</keyword>
<feature type="domain" description="RING-type" evidence="17">
    <location>
        <begin position="623"/>
        <end position="671"/>
    </location>
</feature>
<evidence type="ECO:0000256" key="6">
    <source>
        <dbReference type="ARBA" id="ARBA00022553"/>
    </source>
</evidence>
<feature type="compositionally biased region" description="Basic and acidic residues" evidence="16">
    <location>
        <begin position="204"/>
        <end position="213"/>
    </location>
</feature>
<dbReference type="InterPro" id="IPR013083">
    <property type="entry name" value="Znf_RING/FYVE/PHD"/>
</dbReference>
<keyword evidence="9" id="KW-0967">Endosome</keyword>
<evidence type="ECO:0000313" key="20">
    <source>
        <dbReference type="RefSeq" id="XP_026280860.1"/>
    </source>
</evidence>
<dbReference type="InterPro" id="IPR011011">
    <property type="entry name" value="Znf_FYVE_PHD"/>
</dbReference>
<evidence type="ECO:0000256" key="4">
    <source>
        <dbReference type="ARBA" id="ARBA00022448"/>
    </source>
</evidence>
<keyword evidence="10 14" id="KW-0863">Zinc-finger</keyword>
<evidence type="ECO:0000256" key="1">
    <source>
        <dbReference type="ARBA" id="ARBA00004412"/>
    </source>
</evidence>
<evidence type="ECO:0000256" key="5">
    <source>
        <dbReference type="ARBA" id="ARBA00022490"/>
    </source>
</evidence>
<proteinExistence type="inferred from homology"/>
<dbReference type="Proteomes" id="UP000504606">
    <property type="component" value="Unplaced"/>
</dbReference>
<dbReference type="PANTHER" id="PTHR31179">
    <property type="entry name" value="RAB GTPASE-BINDING EFFECTOR PROTEIN"/>
    <property type="match status" value="1"/>
</dbReference>
<dbReference type="InterPro" id="IPR017455">
    <property type="entry name" value="Znf_FYVE-rel"/>
</dbReference>
<dbReference type="Pfam" id="PF01363">
    <property type="entry name" value="FYVE"/>
    <property type="match status" value="1"/>
</dbReference>
<feature type="region of interest" description="Disordered" evidence="16">
    <location>
        <begin position="192"/>
        <end position="213"/>
    </location>
</feature>
<dbReference type="PROSITE" id="PS50089">
    <property type="entry name" value="ZF_RING_2"/>
    <property type="match status" value="1"/>
</dbReference>
<dbReference type="Gene3D" id="1.20.5.730">
    <property type="entry name" value="Single helix bin"/>
    <property type="match status" value="1"/>
</dbReference>
<keyword evidence="11" id="KW-0862">Zinc</keyword>
<reference evidence="20" key="1">
    <citation type="submission" date="2025-08" db="UniProtKB">
        <authorList>
            <consortium name="RefSeq"/>
        </authorList>
    </citation>
    <scope>IDENTIFICATION</scope>
    <source>
        <tissue evidence="20">Whole organism</tissue>
    </source>
</reference>
<evidence type="ECO:0000256" key="2">
    <source>
        <dbReference type="ARBA" id="ARBA00004496"/>
    </source>
</evidence>
<dbReference type="GO" id="GO:0008083">
    <property type="term" value="F:growth factor activity"/>
    <property type="evidence" value="ECO:0007669"/>
    <property type="project" value="InterPro"/>
</dbReference>
<dbReference type="GO" id="GO:0008270">
    <property type="term" value="F:zinc ion binding"/>
    <property type="evidence" value="ECO:0007669"/>
    <property type="project" value="UniProtKB-KW"/>
</dbReference>
<protein>
    <submittedName>
        <fullName evidence="20">Rab GTPase-binding effector protein 1 isoform X2</fullName>
    </submittedName>
</protein>
<dbReference type="CDD" id="cd15739">
    <property type="entry name" value="FYVE_RABE_unchar"/>
    <property type="match status" value="1"/>
</dbReference>
<feature type="coiled-coil region" evidence="15">
    <location>
        <begin position="128"/>
        <end position="155"/>
    </location>
</feature>
<keyword evidence="12" id="KW-0653">Protein transport</keyword>
<evidence type="ECO:0000259" key="17">
    <source>
        <dbReference type="PROSITE" id="PS50089"/>
    </source>
</evidence>
<dbReference type="CTD" id="37395"/>
<evidence type="ECO:0000256" key="13">
    <source>
        <dbReference type="ARBA" id="ARBA00023054"/>
    </source>
</evidence>
<dbReference type="GO" id="GO:0005096">
    <property type="term" value="F:GTPase activator activity"/>
    <property type="evidence" value="ECO:0007669"/>
    <property type="project" value="InterPro"/>
</dbReference>
<evidence type="ECO:0000256" key="7">
    <source>
        <dbReference type="ARBA" id="ARBA00022583"/>
    </source>
</evidence>
<evidence type="ECO:0000256" key="16">
    <source>
        <dbReference type="SAM" id="MobiDB-lite"/>
    </source>
</evidence>